<dbReference type="InterPro" id="IPR005123">
    <property type="entry name" value="Oxoglu/Fe-dep_dioxygenase_dom"/>
</dbReference>
<feature type="binding site" evidence="7">
    <location>
        <position position="98"/>
    </location>
    <ligand>
        <name>Fe cation</name>
        <dbReference type="ChEBI" id="CHEBI:24875"/>
    </ligand>
</feature>
<dbReference type="InterPro" id="IPR041097">
    <property type="entry name" value="PKHD_C"/>
</dbReference>
<evidence type="ECO:0000256" key="2">
    <source>
        <dbReference type="ARBA" id="ARBA00022723"/>
    </source>
</evidence>
<dbReference type="NCBIfam" id="NF003974">
    <property type="entry name" value="PRK05467.1-3"/>
    <property type="match status" value="1"/>
</dbReference>
<gene>
    <name evidence="9" type="ORF">C8E02_0431</name>
</gene>
<evidence type="ECO:0000256" key="7">
    <source>
        <dbReference type="HAMAP-Rule" id="MF_00657"/>
    </source>
</evidence>
<comment type="caution">
    <text evidence="9">The sequence shown here is derived from an EMBL/GenBank/DDBJ whole genome shotgun (WGS) entry which is preliminary data.</text>
</comment>
<dbReference type="SMART" id="SM00702">
    <property type="entry name" value="P4Hc"/>
    <property type="match status" value="1"/>
</dbReference>
<keyword evidence="3 7" id="KW-0847">Vitamin C</keyword>
<dbReference type="AlphaFoldDB" id="A0A495BJV0"/>
<evidence type="ECO:0000256" key="5">
    <source>
        <dbReference type="ARBA" id="ARBA00023002"/>
    </source>
</evidence>
<evidence type="ECO:0000256" key="3">
    <source>
        <dbReference type="ARBA" id="ARBA00022896"/>
    </source>
</evidence>
<protein>
    <submittedName>
        <fullName evidence="9">PKHD-type hydroxylase</fullName>
    </submittedName>
</protein>
<keyword evidence="6 7" id="KW-0408">Iron</keyword>
<dbReference type="GO" id="GO:0006974">
    <property type="term" value="P:DNA damage response"/>
    <property type="evidence" value="ECO:0007669"/>
    <property type="project" value="TreeGrafter"/>
</dbReference>
<dbReference type="Gene3D" id="4.10.860.20">
    <property type="entry name" value="Rabenosyn, Rab binding domain"/>
    <property type="match status" value="1"/>
</dbReference>
<evidence type="ECO:0000259" key="8">
    <source>
        <dbReference type="PROSITE" id="PS51471"/>
    </source>
</evidence>
<feature type="binding site" evidence="7">
    <location>
        <position position="159"/>
    </location>
    <ligand>
        <name>Fe cation</name>
        <dbReference type="ChEBI" id="CHEBI:24875"/>
    </ligand>
</feature>
<sequence>MLLHIPEVLTAEELSHARMLLANAQWQDGRATAGHQALDVKHNLQLPPQGEAARELAALVQRALARNALFMSAALPKVTMTPMFNCYQGGMTYGNHVDNAIRSDPLSGQYVRTDVSCTLFFSNPDEYQGGELVAEDTYGLHSVKLPAGDMILYPSTSLHRVEPVTAGARLASFMWTQSMIRDDAKRAMLFDMDMSIIALRQQVGDSEEVVNLTALYHNLLRMWAEI</sequence>
<evidence type="ECO:0000256" key="1">
    <source>
        <dbReference type="ARBA" id="ARBA00001961"/>
    </source>
</evidence>
<comment type="cofactor">
    <cofactor evidence="1 7">
        <name>L-ascorbate</name>
        <dbReference type="ChEBI" id="CHEBI:38290"/>
    </cofactor>
</comment>
<dbReference type="InterPro" id="IPR023550">
    <property type="entry name" value="PKHD_hydroxylase"/>
</dbReference>
<feature type="binding site" evidence="7">
    <location>
        <position position="96"/>
    </location>
    <ligand>
        <name>Fe cation</name>
        <dbReference type="ChEBI" id="CHEBI:24875"/>
    </ligand>
</feature>
<feature type="domain" description="Fe2OG dioxygenase" evidence="8">
    <location>
        <begin position="78"/>
        <end position="178"/>
    </location>
</feature>
<keyword evidence="4 7" id="KW-0223">Dioxygenase</keyword>
<evidence type="ECO:0000256" key="4">
    <source>
        <dbReference type="ARBA" id="ARBA00022964"/>
    </source>
</evidence>
<dbReference type="Pfam" id="PF18331">
    <property type="entry name" value="PKHD_C"/>
    <property type="match status" value="1"/>
</dbReference>
<keyword evidence="5 7" id="KW-0560">Oxidoreductase</keyword>
<evidence type="ECO:0000256" key="6">
    <source>
        <dbReference type="ARBA" id="ARBA00023004"/>
    </source>
</evidence>
<dbReference type="GO" id="GO:0031418">
    <property type="term" value="F:L-ascorbic acid binding"/>
    <property type="evidence" value="ECO:0007669"/>
    <property type="project" value="UniProtKB-KW"/>
</dbReference>
<dbReference type="GO" id="GO:0005506">
    <property type="term" value="F:iron ion binding"/>
    <property type="evidence" value="ECO:0007669"/>
    <property type="project" value="UniProtKB-UniRule"/>
</dbReference>
<dbReference type="GO" id="GO:0016706">
    <property type="term" value="F:2-oxoglutarate-dependent dioxygenase activity"/>
    <property type="evidence" value="ECO:0007669"/>
    <property type="project" value="UniProtKB-UniRule"/>
</dbReference>
<dbReference type="PANTHER" id="PTHR41536:SF1">
    <property type="entry name" value="PKHD-TYPE HYDROXYLASE YBIX"/>
    <property type="match status" value="1"/>
</dbReference>
<name>A0A495BJV0_VOGIN</name>
<dbReference type="EMBL" id="RBID01000006">
    <property type="protein sequence ID" value="RKQ61947.1"/>
    <property type="molecule type" value="Genomic_DNA"/>
</dbReference>
<accession>A0A495BJV0</accession>
<proteinExistence type="inferred from homology"/>
<keyword evidence="2 7" id="KW-0479">Metal-binding</keyword>
<dbReference type="PROSITE" id="PS51471">
    <property type="entry name" value="FE2OG_OXY"/>
    <property type="match status" value="1"/>
</dbReference>
<dbReference type="PANTHER" id="PTHR41536">
    <property type="entry name" value="PKHD-TYPE HYDROXYLASE YBIX"/>
    <property type="match status" value="1"/>
</dbReference>
<dbReference type="HAMAP" id="MF_00657">
    <property type="entry name" value="Hydroxyl_YbiX"/>
    <property type="match status" value="1"/>
</dbReference>
<evidence type="ECO:0000313" key="10">
    <source>
        <dbReference type="Proteomes" id="UP000279384"/>
    </source>
</evidence>
<reference evidence="9 10" key="1">
    <citation type="submission" date="2018-10" db="EMBL/GenBank/DDBJ databases">
        <title>Genomic Encyclopedia of Type Strains, Phase IV (KMG-IV): sequencing the most valuable type-strain genomes for metagenomic binning, comparative biology and taxonomic classification.</title>
        <authorList>
            <person name="Goeker M."/>
        </authorList>
    </citation>
    <scope>NUCLEOTIDE SEQUENCE [LARGE SCALE GENOMIC DNA]</scope>
    <source>
        <strain evidence="9 10">DSM 3303</strain>
    </source>
</reference>
<dbReference type="RefSeq" id="WP_047968323.1">
    <property type="nucleotide sequence ID" value="NZ_RBID01000006.1"/>
</dbReference>
<dbReference type="InterPro" id="IPR044862">
    <property type="entry name" value="Pro_4_hyd_alph_FE2OG_OXY"/>
</dbReference>
<dbReference type="Proteomes" id="UP000279384">
    <property type="component" value="Unassembled WGS sequence"/>
</dbReference>
<dbReference type="GO" id="GO:0006879">
    <property type="term" value="P:intracellular iron ion homeostasis"/>
    <property type="evidence" value="ECO:0007669"/>
    <property type="project" value="TreeGrafter"/>
</dbReference>
<dbReference type="InterPro" id="IPR006620">
    <property type="entry name" value="Pro_4_hyd_alph"/>
</dbReference>
<organism evidence="9 10">
    <name type="scientific">Vogesella indigofera</name>
    <name type="common">Pseudomonas indigofera</name>
    <dbReference type="NCBI Taxonomy" id="45465"/>
    <lineage>
        <taxon>Bacteria</taxon>
        <taxon>Pseudomonadati</taxon>
        <taxon>Pseudomonadota</taxon>
        <taxon>Betaproteobacteria</taxon>
        <taxon>Neisseriales</taxon>
        <taxon>Chromobacteriaceae</taxon>
        <taxon>Vogesella</taxon>
    </lineage>
</organism>
<dbReference type="NCBIfam" id="NF003975">
    <property type="entry name" value="PRK05467.1-4"/>
    <property type="match status" value="1"/>
</dbReference>
<feature type="binding site" evidence="7">
    <location>
        <position position="169"/>
    </location>
    <ligand>
        <name>2-oxoglutarate</name>
        <dbReference type="ChEBI" id="CHEBI:16810"/>
    </ligand>
</feature>
<dbReference type="Gene3D" id="2.60.120.620">
    <property type="entry name" value="q2cbj1_9rhob like domain"/>
    <property type="match status" value="1"/>
</dbReference>
<dbReference type="Pfam" id="PF13640">
    <property type="entry name" value="2OG-FeII_Oxy_3"/>
    <property type="match status" value="1"/>
</dbReference>
<comment type="cofactor">
    <cofactor evidence="7">
        <name>Fe(2+)</name>
        <dbReference type="ChEBI" id="CHEBI:29033"/>
    </cofactor>
    <text evidence="7">Binds 1 Fe(2+) ion per subunit.</text>
</comment>
<evidence type="ECO:0000313" key="9">
    <source>
        <dbReference type="EMBL" id="RKQ61947.1"/>
    </source>
</evidence>